<organism evidence="1 2">
    <name type="scientific">Cylindrobasidium torrendii FP15055 ss-10</name>
    <dbReference type="NCBI Taxonomy" id="1314674"/>
    <lineage>
        <taxon>Eukaryota</taxon>
        <taxon>Fungi</taxon>
        <taxon>Dikarya</taxon>
        <taxon>Basidiomycota</taxon>
        <taxon>Agaricomycotina</taxon>
        <taxon>Agaricomycetes</taxon>
        <taxon>Agaricomycetidae</taxon>
        <taxon>Agaricales</taxon>
        <taxon>Marasmiineae</taxon>
        <taxon>Physalacriaceae</taxon>
        <taxon>Cylindrobasidium</taxon>
    </lineage>
</organism>
<protein>
    <submittedName>
        <fullName evidence="1">Uncharacterized protein</fullName>
    </submittedName>
</protein>
<gene>
    <name evidence="1" type="ORF">CYLTODRAFT_460228</name>
</gene>
<dbReference type="AlphaFoldDB" id="A0A0D7AT38"/>
<evidence type="ECO:0000313" key="2">
    <source>
        <dbReference type="Proteomes" id="UP000054007"/>
    </source>
</evidence>
<dbReference type="OrthoDB" id="3066350at2759"/>
<name>A0A0D7AT38_9AGAR</name>
<proteinExistence type="predicted"/>
<accession>A0A0D7AT38</accession>
<dbReference type="Proteomes" id="UP000054007">
    <property type="component" value="Unassembled WGS sequence"/>
</dbReference>
<evidence type="ECO:0000313" key="1">
    <source>
        <dbReference type="EMBL" id="KIY60994.1"/>
    </source>
</evidence>
<reference evidence="1 2" key="1">
    <citation type="journal article" date="2015" name="Fungal Genet. Biol.">
        <title>Evolution of novel wood decay mechanisms in Agaricales revealed by the genome sequences of Fistulina hepatica and Cylindrobasidium torrendii.</title>
        <authorList>
            <person name="Floudas D."/>
            <person name="Held B.W."/>
            <person name="Riley R."/>
            <person name="Nagy L.G."/>
            <person name="Koehler G."/>
            <person name="Ransdell A.S."/>
            <person name="Younus H."/>
            <person name="Chow J."/>
            <person name="Chiniquy J."/>
            <person name="Lipzen A."/>
            <person name="Tritt A."/>
            <person name="Sun H."/>
            <person name="Haridas S."/>
            <person name="LaButti K."/>
            <person name="Ohm R.A."/>
            <person name="Kues U."/>
            <person name="Blanchette R.A."/>
            <person name="Grigoriev I.V."/>
            <person name="Minto R.E."/>
            <person name="Hibbett D.S."/>
        </authorList>
    </citation>
    <scope>NUCLEOTIDE SEQUENCE [LARGE SCALE GENOMIC DNA]</scope>
    <source>
        <strain evidence="1 2">FP15055 ss-10</strain>
    </source>
</reference>
<keyword evidence="2" id="KW-1185">Reference proteome</keyword>
<sequence length="107" mass="12437">MPATGALPPHMPTTDSLVRDEFWSWWRWLQPEWRETPPATYPLTKEDRELAEDDWEGVDASGNNGIINVMAYLLFWGMRVVQTGAGRQEWIDALCDVEWVLSKMLEQ</sequence>
<dbReference type="EMBL" id="KN881110">
    <property type="protein sequence ID" value="KIY60994.1"/>
    <property type="molecule type" value="Genomic_DNA"/>
</dbReference>